<sequence>MPLASSGMRALKPTGGGNVFLHTNHQAHTARSIHIPSFVPRPTASQSSSTAQTLFKHTRTLLSRFVAHLTTPGTLRVPGAARTLHHGAARMPTIQQGLSLSARMALARPLRAPHLPRVPAVPQRMNQVGLGLARNFSPARPVFQNLVENVPVSGRALWEADWDVKMQKEKERTLKKYVKEKAAKKARKERLQPRAEKKALTTEEVREAEMNHYFPEAPKEDVITHLLIPLAPTQSSRVPLPIDSPLSSATHPLLPLSILGNIHSMHGTQTLRVSSLFARLDAARVFELPEVHCEALGDLSGLCTLLEITFDGWDEACVRSVLGEAGKGWCVIEEVRKDKEAEEKQRIEDILETMSSDGEASWSDVEGGHVDPARSLVLPTLDFSASFTAATQSHPPSFPVFPPSSLVSPFSDIEFHNAWSTVERVRDDDIFSDEESLDLASEVSWAESELSTASILHVPDQAGMSDGWFGVGFSSSFAGRMRESEGPNEAMF</sequence>
<name>A0A1X6N8M1_9APHY</name>
<dbReference type="EMBL" id="KZ110593">
    <property type="protein sequence ID" value="OSX64860.1"/>
    <property type="molecule type" value="Genomic_DNA"/>
</dbReference>
<keyword evidence="2" id="KW-1185">Reference proteome</keyword>
<reference evidence="1 2" key="1">
    <citation type="submission" date="2017-04" db="EMBL/GenBank/DDBJ databases">
        <title>Genome Sequence of the Model Brown-Rot Fungus Postia placenta SB12.</title>
        <authorList>
            <consortium name="DOE Joint Genome Institute"/>
            <person name="Gaskell J."/>
            <person name="Kersten P."/>
            <person name="Larrondo L.F."/>
            <person name="Canessa P."/>
            <person name="Martinez D."/>
            <person name="Hibbett D."/>
            <person name="Schmoll M."/>
            <person name="Kubicek C.P."/>
            <person name="Martinez A.T."/>
            <person name="Yadav J."/>
            <person name="Master E."/>
            <person name="Magnuson J.K."/>
            <person name="James T."/>
            <person name="Yaver D."/>
            <person name="Berka R."/>
            <person name="Labutti K."/>
            <person name="Lipzen A."/>
            <person name="Aerts A."/>
            <person name="Barry K."/>
            <person name="Henrissat B."/>
            <person name="Blanchette R."/>
            <person name="Grigoriev I."/>
            <person name="Cullen D."/>
        </authorList>
    </citation>
    <scope>NUCLEOTIDE SEQUENCE [LARGE SCALE GENOMIC DNA]</scope>
    <source>
        <strain evidence="1 2">MAD-698-R-SB12</strain>
    </source>
</reference>
<organism evidence="1 2">
    <name type="scientific">Postia placenta MAD-698-R-SB12</name>
    <dbReference type="NCBI Taxonomy" id="670580"/>
    <lineage>
        <taxon>Eukaryota</taxon>
        <taxon>Fungi</taxon>
        <taxon>Dikarya</taxon>
        <taxon>Basidiomycota</taxon>
        <taxon>Agaricomycotina</taxon>
        <taxon>Agaricomycetes</taxon>
        <taxon>Polyporales</taxon>
        <taxon>Adustoporiaceae</taxon>
        <taxon>Rhodonia</taxon>
    </lineage>
</organism>
<dbReference type="OrthoDB" id="2585251at2759"/>
<protein>
    <submittedName>
        <fullName evidence="1">Uncharacterized protein</fullName>
    </submittedName>
</protein>
<gene>
    <name evidence="1" type="ORF">POSPLADRAFT_1038828</name>
</gene>
<dbReference type="STRING" id="670580.A0A1X6N8M1"/>
<accession>A0A1X6N8M1</accession>
<dbReference type="RefSeq" id="XP_024341654.1">
    <property type="nucleotide sequence ID" value="XM_024477450.1"/>
</dbReference>
<evidence type="ECO:0000313" key="1">
    <source>
        <dbReference type="EMBL" id="OSX64860.1"/>
    </source>
</evidence>
<dbReference type="AlphaFoldDB" id="A0A1X6N8M1"/>
<dbReference type="Proteomes" id="UP000194127">
    <property type="component" value="Unassembled WGS sequence"/>
</dbReference>
<evidence type="ECO:0000313" key="2">
    <source>
        <dbReference type="Proteomes" id="UP000194127"/>
    </source>
</evidence>
<proteinExistence type="predicted"/>
<dbReference type="GeneID" id="36322400"/>